<dbReference type="GO" id="GO:0030313">
    <property type="term" value="C:cell envelope"/>
    <property type="evidence" value="ECO:0007669"/>
    <property type="project" value="UniProtKB-SubCell"/>
</dbReference>
<keyword evidence="5" id="KW-0732">Signal</keyword>
<evidence type="ECO:0000256" key="2">
    <source>
        <dbReference type="ARBA" id="ARBA00022748"/>
    </source>
</evidence>
<reference evidence="7 8" key="1">
    <citation type="journal article" date="2011" name="Stand. Genomic Sci.">
        <title>Complete genome sequence of Haliscomenobacter hydrossis type strain (O).</title>
        <authorList>
            <consortium name="US DOE Joint Genome Institute (JGI-PGF)"/>
            <person name="Daligault H."/>
            <person name="Lapidus A."/>
            <person name="Zeytun A."/>
            <person name="Nolan M."/>
            <person name="Lucas S."/>
            <person name="Del Rio T.G."/>
            <person name="Tice H."/>
            <person name="Cheng J.F."/>
            <person name="Tapia R."/>
            <person name="Han C."/>
            <person name="Goodwin L."/>
            <person name="Pitluck S."/>
            <person name="Liolios K."/>
            <person name="Pagani I."/>
            <person name="Ivanova N."/>
            <person name="Huntemann M."/>
            <person name="Mavromatis K."/>
            <person name="Mikhailova N."/>
            <person name="Pati A."/>
            <person name="Chen A."/>
            <person name="Palaniappan K."/>
            <person name="Land M."/>
            <person name="Hauser L."/>
            <person name="Brambilla E.M."/>
            <person name="Rohde M."/>
            <person name="Verbarg S."/>
            <person name="Goker M."/>
            <person name="Bristow J."/>
            <person name="Eisen J.A."/>
            <person name="Markowitz V."/>
            <person name="Hugenholtz P."/>
            <person name="Kyrpides N.C."/>
            <person name="Klenk H.P."/>
            <person name="Woyke T."/>
        </authorList>
    </citation>
    <scope>NUCLEOTIDE SEQUENCE [LARGE SCALE GENOMIC DNA]</scope>
    <source>
        <strain evidence="8">ATCC 27775 / DSM 1100 / LMG 10767 / O</strain>
    </source>
</reference>
<dbReference type="InterPro" id="IPR000866">
    <property type="entry name" value="AhpC/TSA"/>
</dbReference>
<dbReference type="PROSITE" id="PS00194">
    <property type="entry name" value="THIOREDOXIN_1"/>
    <property type="match status" value="1"/>
</dbReference>
<accession>F4KZN2</accession>
<dbReference type="KEGG" id="hhy:Halhy_2599"/>
<dbReference type="EMBL" id="CP002691">
    <property type="protein sequence ID" value="AEE50468.1"/>
    <property type="molecule type" value="Genomic_DNA"/>
</dbReference>
<dbReference type="HOGENOM" id="CLU_042529_1_0_10"/>
<dbReference type="GO" id="GO:0017004">
    <property type="term" value="P:cytochrome complex assembly"/>
    <property type="evidence" value="ECO:0007669"/>
    <property type="project" value="UniProtKB-KW"/>
</dbReference>
<keyword evidence="4" id="KW-0676">Redox-active center</keyword>
<evidence type="ECO:0000313" key="8">
    <source>
        <dbReference type="Proteomes" id="UP000008461"/>
    </source>
</evidence>
<reference key="2">
    <citation type="submission" date="2011-04" db="EMBL/GenBank/DDBJ databases">
        <title>Complete sequence of chromosome of Haliscomenobacter hydrossis DSM 1100.</title>
        <authorList>
            <consortium name="US DOE Joint Genome Institute (JGI-PGF)"/>
            <person name="Lucas S."/>
            <person name="Han J."/>
            <person name="Lapidus A."/>
            <person name="Bruce D."/>
            <person name="Goodwin L."/>
            <person name="Pitluck S."/>
            <person name="Peters L."/>
            <person name="Kyrpides N."/>
            <person name="Mavromatis K."/>
            <person name="Ivanova N."/>
            <person name="Ovchinnikova G."/>
            <person name="Pagani I."/>
            <person name="Daligault H."/>
            <person name="Detter J.C."/>
            <person name="Han C."/>
            <person name="Land M."/>
            <person name="Hauser L."/>
            <person name="Markowitz V."/>
            <person name="Cheng J.-F."/>
            <person name="Hugenholtz P."/>
            <person name="Woyke T."/>
            <person name="Wu D."/>
            <person name="Verbarg S."/>
            <person name="Frueling A."/>
            <person name="Brambilla E."/>
            <person name="Klenk H.-P."/>
            <person name="Eisen J.A."/>
        </authorList>
    </citation>
    <scope>NUCLEOTIDE SEQUENCE</scope>
    <source>
        <strain>DSM 1100</strain>
    </source>
</reference>
<dbReference type="InterPro" id="IPR036249">
    <property type="entry name" value="Thioredoxin-like_sf"/>
</dbReference>
<dbReference type="GO" id="GO:0016209">
    <property type="term" value="F:antioxidant activity"/>
    <property type="evidence" value="ECO:0007669"/>
    <property type="project" value="InterPro"/>
</dbReference>
<evidence type="ECO:0000259" key="6">
    <source>
        <dbReference type="PROSITE" id="PS51352"/>
    </source>
</evidence>
<dbReference type="Proteomes" id="UP000008461">
    <property type="component" value="Chromosome"/>
</dbReference>
<evidence type="ECO:0000313" key="7">
    <source>
        <dbReference type="EMBL" id="AEE50468.1"/>
    </source>
</evidence>
<feature type="domain" description="Thioredoxin" evidence="6">
    <location>
        <begin position="313"/>
        <end position="453"/>
    </location>
</feature>
<dbReference type="CDD" id="cd02966">
    <property type="entry name" value="TlpA_like_family"/>
    <property type="match status" value="1"/>
</dbReference>
<keyword evidence="2" id="KW-0201">Cytochrome c-type biogenesis</keyword>
<feature type="chain" id="PRO_5003310467" evidence="5">
    <location>
        <begin position="23"/>
        <end position="453"/>
    </location>
</feature>
<dbReference type="InterPro" id="IPR050553">
    <property type="entry name" value="Thioredoxin_ResA/DsbE_sf"/>
</dbReference>
<protein>
    <submittedName>
        <fullName evidence="7">Alkyl hydroperoxide reductase/ Thiol specific antioxidant/ Mal allergen</fullName>
    </submittedName>
</protein>
<dbReference type="AlphaFoldDB" id="F4KZN2"/>
<dbReference type="InterPro" id="IPR017937">
    <property type="entry name" value="Thioredoxin_CS"/>
</dbReference>
<dbReference type="eggNOG" id="COG0526">
    <property type="taxonomic scope" value="Bacteria"/>
</dbReference>
<dbReference type="PROSITE" id="PS51352">
    <property type="entry name" value="THIOREDOXIN_2"/>
    <property type="match status" value="1"/>
</dbReference>
<dbReference type="PANTHER" id="PTHR42852">
    <property type="entry name" value="THIOL:DISULFIDE INTERCHANGE PROTEIN DSBE"/>
    <property type="match status" value="1"/>
</dbReference>
<sequence>MKSLKYIFLTISLLGAAFATHAQDVISVRCELTGCQGSLALFSFDGITFREVQRVMATNENVYAFSLPKGEPKFYYVGPFANNQRPALLGSENGVVIKGDCANIRQTQITGSKLNQEYDIIKTRINKHNNLHGMALRKWAMAKEEEAKKVAVAELKSVDDLKVAFLDSLKKANPMFARVAAINTYVSYPNNPGNYANEIEYFANEFFRFVDFKDAGYNGMPWVYENFSSYAQTLASVGLPPTETKIYLDKALAKFPEGGEAQQFAMAGVMSGLQKQKSAGYTEYAQRFIKSFGTKAPKAAAAIKEELDRAMRLMTGAVAPDFAQATPEGKDMKLSDLRGKYVLIDFWASWCGPCRRENPNVVRMYDQYKGKGFDILSVSLDNSRDKWLQAIEQDKLAWKHVSDLKGWSNEVAQMYEVQGIPKTFLIDPQGKIIATDLRGPSLEAKLAEIFKTN</sequence>
<keyword evidence="8" id="KW-1185">Reference proteome</keyword>
<dbReference type="STRING" id="760192.Halhy_2599"/>
<dbReference type="GO" id="GO:0016491">
    <property type="term" value="F:oxidoreductase activity"/>
    <property type="evidence" value="ECO:0007669"/>
    <property type="project" value="InterPro"/>
</dbReference>
<name>F4KZN2_HALH1</name>
<dbReference type="RefSeq" id="WP_013765016.1">
    <property type="nucleotide sequence ID" value="NC_015510.1"/>
</dbReference>
<evidence type="ECO:0000256" key="1">
    <source>
        <dbReference type="ARBA" id="ARBA00004196"/>
    </source>
</evidence>
<comment type="subcellular location">
    <subcellularLocation>
        <location evidence="1">Cell envelope</location>
    </subcellularLocation>
</comment>
<keyword evidence="3" id="KW-1015">Disulfide bond</keyword>
<dbReference type="SUPFAM" id="SSF52833">
    <property type="entry name" value="Thioredoxin-like"/>
    <property type="match status" value="1"/>
</dbReference>
<evidence type="ECO:0000256" key="4">
    <source>
        <dbReference type="ARBA" id="ARBA00023284"/>
    </source>
</evidence>
<evidence type="ECO:0000256" key="3">
    <source>
        <dbReference type="ARBA" id="ARBA00023157"/>
    </source>
</evidence>
<dbReference type="InterPro" id="IPR013766">
    <property type="entry name" value="Thioredoxin_domain"/>
</dbReference>
<gene>
    <name evidence="7" type="ordered locus">Halhy_2599</name>
</gene>
<feature type="signal peptide" evidence="5">
    <location>
        <begin position="1"/>
        <end position="22"/>
    </location>
</feature>
<dbReference type="Gene3D" id="3.40.30.10">
    <property type="entry name" value="Glutaredoxin"/>
    <property type="match status" value="1"/>
</dbReference>
<organism evidence="7 8">
    <name type="scientific">Haliscomenobacter hydrossis (strain ATCC 27775 / DSM 1100 / LMG 10767 / O)</name>
    <dbReference type="NCBI Taxonomy" id="760192"/>
    <lineage>
        <taxon>Bacteria</taxon>
        <taxon>Pseudomonadati</taxon>
        <taxon>Bacteroidota</taxon>
        <taxon>Saprospiria</taxon>
        <taxon>Saprospirales</taxon>
        <taxon>Haliscomenobacteraceae</taxon>
        <taxon>Haliscomenobacter</taxon>
    </lineage>
</organism>
<proteinExistence type="predicted"/>
<dbReference type="PANTHER" id="PTHR42852:SF6">
    <property type="entry name" value="THIOL:DISULFIDE INTERCHANGE PROTEIN DSBE"/>
    <property type="match status" value="1"/>
</dbReference>
<evidence type="ECO:0000256" key="5">
    <source>
        <dbReference type="SAM" id="SignalP"/>
    </source>
</evidence>
<dbReference type="Pfam" id="PF00578">
    <property type="entry name" value="AhpC-TSA"/>
    <property type="match status" value="1"/>
</dbReference>